<dbReference type="PANTHER" id="PTHR48098">
    <property type="entry name" value="ENTEROCHELIN ESTERASE-RELATED"/>
    <property type="match status" value="1"/>
</dbReference>
<evidence type="ECO:0000256" key="1">
    <source>
        <dbReference type="ARBA" id="ARBA00000697"/>
    </source>
</evidence>
<keyword evidence="5" id="KW-0808">Transferase</keyword>
<dbReference type="EMBL" id="LT629755">
    <property type="protein sequence ID" value="SDS82450.1"/>
    <property type="molecule type" value="Genomic_DNA"/>
</dbReference>
<dbReference type="RefSeq" id="WP_092671621.1">
    <property type="nucleotide sequence ID" value="NZ_BMDN01000001.1"/>
</dbReference>
<accession>A0A1H1VCV0</accession>
<gene>
    <name evidence="10" type="ORF">BCL57_000042</name>
    <name evidence="11" type="ORF">SAMN04489721_1974</name>
</gene>
<dbReference type="InterPro" id="IPR013783">
    <property type="entry name" value="Ig-like_fold"/>
</dbReference>
<keyword evidence="6" id="KW-0012">Acyltransferase</keyword>
<dbReference type="PANTHER" id="PTHR48098:SF1">
    <property type="entry name" value="DIACYLGLYCEROL ACYLTRANSFERASE_MYCOLYLTRANSFERASE AG85A"/>
    <property type="match status" value="1"/>
</dbReference>
<keyword evidence="9" id="KW-0732">Signal</keyword>
<evidence type="ECO:0000256" key="7">
    <source>
        <dbReference type="ARBA" id="ARBA00032572"/>
    </source>
</evidence>
<dbReference type="EC" id="2.3.1.122" evidence="3"/>
<dbReference type="SUPFAM" id="SSF53474">
    <property type="entry name" value="alpha/beta-Hydrolases"/>
    <property type="match status" value="2"/>
</dbReference>
<comment type="similarity">
    <text evidence="2">Belongs to the mycobacterial A85 antigen family.</text>
</comment>
<sequence>MEITATERRPRRLPQRRRLASLLAAAAVAASALIATQPAAAEDPWLTQLDGGYVRITIPNAAVEAAVGPVSQVVVEGNFAPSANWGQIGLTRSGANWQTTFGPLEPGLHYYQVTGDDSNVFKDPTNPTSVASEPEWSTFFVAGESAALLADAPEEAGTIKTLTYHSDVADEERSALVWTPPGYRTDGRPYPVLYLQHGGGQGYRDWTEVGRAEQILDNLSLSGELADMVVVMGDGNVPDFTTELLDNLIPAVRDAYHVSNAKKDRALAGLSMGGVQAFRVMRDHPGEFAYVGVFGAGPSRFGDIRDVPVEELNDLTTLFRLYVGNKTDIAYNDVYESMQQFDELGLRYQFDGVNPDNGHNWNAWQENLVDFAPRLFQGKKETGDAGFSAGHTALEERFDPPAAGTTPTPWITDDGFVTFETTTDFAEADFVSVWANWGPNGSWVRVEATKVGDRWRATVGPLDPWSYYYRLIVDRVSVKDTSNPTKVTSEPAWSTFFIPGEESRLLADVPQGEGGTLDVLTYQSAVANQQRSAYVWTPPGYDPERAEPYPLFVLNHGGGQSWTDWVEVGRARQILDNLTRDGDAEPMIVVMPNGNVSNFNAEILGSLLPAAEAKYHISTDPAERAMAGLSAGGARTAGMLKANPGAFAYIGLFSAGFGATTGIDVAAINEGTELLLMHVGDVTDFVYPGAIASMAQMEAAGIEFEFDGVTPGPHGWDPWQKNLIDFAPRLFHDAQ</sequence>
<evidence type="ECO:0000256" key="2">
    <source>
        <dbReference type="ARBA" id="ARBA00005874"/>
    </source>
</evidence>
<dbReference type="GO" id="GO:0050348">
    <property type="term" value="F:trehalose O-mycolyltransferase activity"/>
    <property type="evidence" value="ECO:0007669"/>
    <property type="project" value="UniProtKB-EC"/>
</dbReference>
<dbReference type="PROSITE" id="PS51318">
    <property type="entry name" value="TAT"/>
    <property type="match status" value="1"/>
</dbReference>
<dbReference type="EC" id="2.3.1.20" evidence="4"/>
<dbReference type="STRING" id="589382.SAMN04489721_1974"/>
<protein>
    <recommendedName>
        <fullName evidence="7">Acyl-CoA:diacylglycerol acyltransferase</fullName>
        <ecNumber evidence="3">2.3.1.122</ecNumber>
        <ecNumber evidence="4">2.3.1.20</ecNumber>
    </recommendedName>
</protein>
<evidence type="ECO:0000313" key="10">
    <source>
        <dbReference type="EMBL" id="MCP2365900.1"/>
    </source>
</evidence>
<evidence type="ECO:0000256" key="9">
    <source>
        <dbReference type="SAM" id="SignalP"/>
    </source>
</evidence>
<evidence type="ECO:0000313" key="12">
    <source>
        <dbReference type="Proteomes" id="UP000199482"/>
    </source>
</evidence>
<feature type="signal peptide" evidence="9">
    <location>
        <begin position="1"/>
        <end position="41"/>
    </location>
</feature>
<proteinExistence type="inferred from homology"/>
<dbReference type="InterPro" id="IPR006311">
    <property type="entry name" value="TAT_signal"/>
</dbReference>
<reference evidence="12" key="1">
    <citation type="submission" date="2016-10" db="EMBL/GenBank/DDBJ databases">
        <authorList>
            <person name="Varghese N."/>
            <person name="Submissions S."/>
        </authorList>
    </citation>
    <scope>NUCLEOTIDE SEQUENCE [LARGE SCALE GENOMIC DNA]</scope>
    <source>
        <strain evidence="12">CPCC 202695</strain>
    </source>
</reference>
<reference evidence="11" key="2">
    <citation type="submission" date="2016-10" db="EMBL/GenBank/DDBJ databases">
        <authorList>
            <person name="de Groot N.N."/>
        </authorList>
    </citation>
    <scope>NUCLEOTIDE SEQUENCE [LARGE SCALE GENOMIC DNA]</scope>
    <source>
        <strain evidence="11">CPCC 202695</strain>
    </source>
</reference>
<dbReference type="Gene3D" id="2.60.40.10">
    <property type="entry name" value="Immunoglobulins"/>
    <property type="match status" value="1"/>
</dbReference>
<organism evidence="11 12">
    <name type="scientific">Agromyces flavus</name>
    <dbReference type="NCBI Taxonomy" id="589382"/>
    <lineage>
        <taxon>Bacteria</taxon>
        <taxon>Bacillati</taxon>
        <taxon>Actinomycetota</taxon>
        <taxon>Actinomycetes</taxon>
        <taxon>Micrococcales</taxon>
        <taxon>Microbacteriaceae</taxon>
        <taxon>Agromyces</taxon>
    </lineage>
</organism>
<evidence type="ECO:0000256" key="3">
    <source>
        <dbReference type="ARBA" id="ARBA00012820"/>
    </source>
</evidence>
<dbReference type="Proteomes" id="UP000893823">
    <property type="component" value="Unassembled WGS sequence"/>
</dbReference>
<feature type="chain" id="PRO_5009263170" description="Acyl-CoA:diacylglycerol acyltransferase" evidence="9">
    <location>
        <begin position="42"/>
        <end position="735"/>
    </location>
</feature>
<evidence type="ECO:0000256" key="5">
    <source>
        <dbReference type="ARBA" id="ARBA00022679"/>
    </source>
</evidence>
<comment type="catalytic activity">
    <reaction evidence="1">
        <text>2 alpha,alpha'-trehalose 6-mycolate = alpha,alpha'-trehalose 6,6'-bismycolate + alpha,alpha-trehalose</text>
        <dbReference type="Rhea" id="RHEA:23472"/>
        <dbReference type="ChEBI" id="CHEBI:16551"/>
        <dbReference type="ChEBI" id="CHEBI:18195"/>
        <dbReference type="ChEBI" id="CHEBI:18234"/>
        <dbReference type="EC" id="2.3.1.122"/>
    </reaction>
</comment>
<dbReference type="InterPro" id="IPR050583">
    <property type="entry name" value="Mycobacterial_A85_antigen"/>
</dbReference>
<name>A0A1H1VCV0_9MICO</name>
<evidence type="ECO:0000256" key="6">
    <source>
        <dbReference type="ARBA" id="ARBA00023315"/>
    </source>
</evidence>
<evidence type="ECO:0000313" key="11">
    <source>
        <dbReference type="EMBL" id="SDS82450.1"/>
    </source>
</evidence>
<dbReference type="GO" id="GO:0004144">
    <property type="term" value="F:diacylglycerol O-acyltransferase activity"/>
    <property type="evidence" value="ECO:0007669"/>
    <property type="project" value="UniProtKB-EC"/>
</dbReference>
<dbReference type="InterPro" id="IPR000801">
    <property type="entry name" value="Esterase-like"/>
</dbReference>
<evidence type="ECO:0000256" key="4">
    <source>
        <dbReference type="ARBA" id="ARBA00013244"/>
    </source>
</evidence>
<dbReference type="InterPro" id="IPR029058">
    <property type="entry name" value="AB_hydrolase_fold"/>
</dbReference>
<evidence type="ECO:0000256" key="8">
    <source>
        <dbReference type="ARBA" id="ARBA00048109"/>
    </source>
</evidence>
<reference evidence="10" key="3">
    <citation type="submission" date="2022-06" db="EMBL/GenBank/DDBJ databases">
        <title>Genomic Encyclopedia of Type Strains, Phase III (KMG-III): the genomes of soil and plant-associated and newly described type strains.</title>
        <authorList>
            <person name="Whitman W."/>
        </authorList>
    </citation>
    <scope>NUCLEOTIDE SEQUENCE</scope>
    <source>
        <strain evidence="10">CPCC 202695</strain>
    </source>
</reference>
<dbReference type="EMBL" id="SODL02000001">
    <property type="protein sequence ID" value="MCP2365900.1"/>
    <property type="molecule type" value="Genomic_DNA"/>
</dbReference>
<dbReference type="GO" id="GO:0005975">
    <property type="term" value="P:carbohydrate metabolic process"/>
    <property type="evidence" value="ECO:0007669"/>
    <property type="project" value="UniProtKB-ARBA"/>
</dbReference>
<dbReference type="Gene3D" id="3.40.50.1820">
    <property type="entry name" value="alpha/beta hydrolase"/>
    <property type="match status" value="2"/>
</dbReference>
<dbReference type="Proteomes" id="UP000199482">
    <property type="component" value="Chromosome I"/>
</dbReference>
<dbReference type="AlphaFoldDB" id="A0A1H1VCV0"/>
<evidence type="ECO:0000313" key="13">
    <source>
        <dbReference type="Proteomes" id="UP000893823"/>
    </source>
</evidence>
<dbReference type="OrthoDB" id="184858at2"/>
<keyword evidence="13" id="KW-1185">Reference proteome</keyword>
<dbReference type="Pfam" id="PF00756">
    <property type="entry name" value="Esterase"/>
    <property type="match status" value="2"/>
</dbReference>
<comment type="catalytic activity">
    <reaction evidence="8">
        <text>an acyl-CoA + a 1,2-diacyl-sn-glycerol = a triacyl-sn-glycerol + CoA</text>
        <dbReference type="Rhea" id="RHEA:10868"/>
        <dbReference type="ChEBI" id="CHEBI:17815"/>
        <dbReference type="ChEBI" id="CHEBI:57287"/>
        <dbReference type="ChEBI" id="CHEBI:58342"/>
        <dbReference type="ChEBI" id="CHEBI:64615"/>
        <dbReference type="EC" id="2.3.1.20"/>
    </reaction>
</comment>